<evidence type="ECO:0000256" key="1">
    <source>
        <dbReference type="ARBA" id="ARBA00010641"/>
    </source>
</evidence>
<keyword evidence="9" id="KW-1185">Reference proteome</keyword>
<dbReference type="GO" id="GO:0006352">
    <property type="term" value="P:DNA-templated transcription initiation"/>
    <property type="evidence" value="ECO:0007669"/>
    <property type="project" value="InterPro"/>
</dbReference>
<dbReference type="AlphaFoldDB" id="A0A5C8PT72"/>
<dbReference type="OrthoDB" id="7041663at2"/>
<dbReference type="Gene3D" id="1.10.1740.10">
    <property type="match status" value="1"/>
</dbReference>
<evidence type="ECO:0000259" key="6">
    <source>
        <dbReference type="Pfam" id="PF04542"/>
    </source>
</evidence>
<dbReference type="SUPFAM" id="SSF88946">
    <property type="entry name" value="Sigma2 domain of RNA polymerase sigma factors"/>
    <property type="match status" value="1"/>
</dbReference>
<evidence type="ECO:0000256" key="3">
    <source>
        <dbReference type="ARBA" id="ARBA00023082"/>
    </source>
</evidence>
<dbReference type="InterPro" id="IPR014284">
    <property type="entry name" value="RNA_pol_sigma-70_dom"/>
</dbReference>
<dbReference type="PANTHER" id="PTHR43133:SF58">
    <property type="entry name" value="ECF RNA POLYMERASE SIGMA FACTOR SIGD"/>
    <property type="match status" value="1"/>
</dbReference>
<dbReference type="InterPro" id="IPR013325">
    <property type="entry name" value="RNA_pol_sigma_r2"/>
</dbReference>
<evidence type="ECO:0000313" key="8">
    <source>
        <dbReference type="EMBL" id="TXL79583.1"/>
    </source>
</evidence>
<dbReference type="Proteomes" id="UP000321638">
    <property type="component" value="Unassembled WGS sequence"/>
</dbReference>
<evidence type="ECO:0000256" key="5">
    <source>
        <dbReference type="ARBA" id="ARBA00023163"/>
    </source>
</evidence>
<gene>
    <name evidence="8" type="ORF">FHP25_06510</name>
</gene>
<keyword evidence="5" id="KW-0804">Transcription</keyword>
<proteinExistence type="inferred from homology"/>
<evidence type="ECO:0000256" key="2">
    <source>
        <dbReference type="ARBA" id="ARBA00023015"/>
    </source>
</evidence>
<dbReference type="Pfam" id="PF08281">
    <property type="entry name" value="Sigma70_r4_2"/>
    <property type="match status" value="1"/>
</dbReference>
<comment type="caution">
    <text evidence="8">The sequence shown here is derived from an EMBL/GenBank/DDBJ whole genome shotgun (WGS) entry which is preliminary data.</text>
</comment>
<protein>
    <submittedName>
        <fullName evidence="8">Sigma-70 family RNA polymerase sigma factor</fullName>
    </submittedName>
</protein>
<dbReference type="RefSeq" id="WP_147846091.1">
    <property type="nucleotide sequence ID" value="NZ_VDUZ01000005.1"/>
</dbReference>
<dbReference type="Pfam" id="PF04542">
    <property type="entry name" value="Sigma70_r2"/>
    <property type="match status" value="1"/>
</dbReference>
<accession>A0A5C8PT72</accession>
<feature type="domain" description="RNA polymerase sigma-70 region 2" evidence="6">
    <location>
        <begin position="32"/>
        <end position="97"/>
    </location>
</feature>
<dbReference type="NCBIfam" id="NF009165">
    <property type="entry name" value="PRK12512.1"/>
    <property type="match status" value="1"/>
</dbReference>
<dbReference type="GO" id="GO:0003677">
    <property type="term" value="F:DNA binding"/>
    <property type="evidence" value="ECO:0007669"/>
    <property type="project" value="UniProtKB-KW"/>
</dbReference>
<evidence type="ECO:0000256" key="4">
    <source>
        <dbReference type="ARBA" id="ARBA00023125"/>
    </source>
</evidence>
<reference evidence="8 9" key="1">
    <citation type="submission" date="2019-06" db="EMBL/GenBank/DDBJ databases">
        <title>New taxonomy in bacterial strain CC-CFT640, isolated from vineyard.</title>
        <authorList>
            <person name="Lin S.-Y."/>
            <person name="Tsai C.-F."/>
            <person name="Young C.-C."/>
        </authorList>
    </citation>
    <scope>NUCLEOTIDE SEQUENCE [LARGE SCALE GENOMIC DNA]</scope>
    <source>
        <strain evidence="8 9">CC-CFT640</strain>
    </source>
</reference>
<sequence length="186" mass="20523">MTASSREDDWAASMRAAMAGDAGAYHSFLVSVAPHVRAVARARCRDVDAAGEVEDIVQEVLLTIHLKRGTWDPSRPIGPWVAAITRNKLIDVLRRRGHRISIPIEDVMDTLHVEDKGDGLLARDIDTMLAQLKAPQREIVRSISLDGSSIRETAQRLRMTEGAVRVALHRALKALGALYRSSARED</sequence>
<name>A0A5C8PT72_9HYPH</name>
<dbReference type="InterPro" id="IPR013324">
    <property type="entry name" value="RNA_pol_sigma_r3/r4-like"/>
</dbReference>
<dbReference type="InterPro" id="IPR013249">
    <property type="entry name" value="RNA_pol_sigma70_r4_t2"/>
</dbReference>
<organism evidence="8 9">
    <name type="scientific">Vineibacter terrae</name>
    <dbReference type="NCBI Taxonomy" id="2586908"/>
    <lineage>
        <taxon>Bacteria</taxon>
        <taxon>Pseudomonadati</taxon>
        <taxon>Pseudomonadota</taxon>
        <taxon>Alphaproteobacteria</taxon>
        <taxon>Hyphomicrobiales</taxon>
        <taxon>Vineibacter</taxon>
    </lineage>
</organism>
<dbReference type="PANTHER" id="PTHR43133">
    <property type="entry name" value="RNA POLYMERASE ECF-TYPE SIGMA FACTO"/>
    <property type="match status" value="1"/>
</dbReference>
<dbReference type="EMBL" id="VDUZ01000005">
    <property type="protein sequence ID" value="TXL79583.1"/>
    <property type="molecule type" value="Genomic_DNA"/>
</dbReference>
<dbReference type="SUPFAM" id="SSF88659">
    <property type="entry name" value="Sigma3 and sigma4 domains of RNA polymerase sigma factors"/>
    <property type="match status" value="1"/>
</dbReference>
<dbReference type="InterPro" id="IPR007627">
    <property type="entry name" value="RNA_pol_sigma70_r2"/>
</dbReference>
<comment type="similarity">
    <text evidence="1">Belongs to the sigma-70 factor family. ECF subfamily.</text>
</comment>
<evidence type="ECO:0000259" key="7">
    <source>
        <dbReference type="Pfam" id="PF08281"/>
    </source>
</evidence>
<dbReference type="NCBIfam" id="TIGR02937">
    <property type="entry name" value="sigma70-ECF"/>
    <property type="match status" value="1"/>
</dbReference>
<feature type="domain" description="RNA polymerase sigma factor 70 region 4 type 2" evidence="7">
    <location>
        <begin position="123"/>
        <end position="175"/>
    </location>
</feature>
<dbReference type="InterPro" id="IPR036388">
    <property type="entry name" value="WH-like_DNA-bd_sf"/>
</dbReference>
<keyword evidence="2" id="KW-0805">Transcription regulation</keyword>
<dbReference type="InterPro" id="IPR039425">
    <property type="entry name" value="RNA_pol_sigma-70-like"/>
</dbReference>
<dbReference type="Gene3D" id="1.10.10.10">
    <property type="entry name" value="Winged helix-like DNA-binding domain superfamily/Winged helix DNA-binding domain"/>
    <property type="match status" value="1"/>
</dbReference>
<keyword evidence="3" id="KW-0731">Sigma factor</keyword>
<dbReference type="GO" id="GO:0016987">
    <property type="term" value="F:sigma factor activity"/>
    <property type="evidence" value="ECO:0007669"/>
    <property type="project" value="UniProtKB-KW"/>
</dbReference>
<evidence type="ECO:0000313" key="9">
    <source>
        <dbReference type="Proteomes" id="UP000321638"/>
    </source>
</evidence>
<keyword evidence="4" id="KW-0238">DNA-binding</keyword>